<evidence type="ECO:0000256" key="1">
    <source>
        <dbReference type="ARBA" id="ARBA00004141"/>
    </source>
</evidence>
<feature type="transmembrane region" description="Helical" evidence="12">
    <location>
        <begin position="192"/>
        <end position="224"/>
    </location>
</feature>
<sequence length="258" mass="28705">MFVFNFYMDFWWVFIFVIVLMMADAFSMFDFGGSMGLVGLVSWGSSFVVLMMVLLGSDLWVLDSRLGVGVKFLSSLFGRQILGSSRMIYGFSLFCVGLFVYLAFMGVFSIFPYMFCSTAHFSHNFCISMVLWFTTLILNLIISIKGFLMHFVPSGLSWYQAAPVGVFEMVSNLSRFITLGARLTMNMIAGKLLLCVGSAFFGSMVLNGMILSVGGFCFVLLLLALTGWEMIVGIIQAYIFTFLSVTYVDEAPIYGGGH</sequence>
<keyword evidence="4" id="KW-0138">CF(0)</keyword>
<dbReference type="InterPro" id="IPR045083">
    <property type="entry name" value="ATP_synth_F0_asu_bact/mt"/>
</dbReference>
<gene>
    <name evidence="13" type="primary">atp6</name>
</gene>
<comment type="subcellular location">
    <subcellularLocation>
        <location evidence="1">Membrane</location>
        <topology evidence="1">Multi-pass membrane protein</topology>
    </subcellularLocation>
    <subcellularLocation>
        <location evidence="11">Mitochondrion inner membrane</location>
        <topology evidence="11">Multi-pass membrane protein</topology>
    </subcellularLocation>
</comment>
<dbReference type="Pfam" id="PF00119">
    <property type="entry name" value="ATP-synt_A"/>
    <property type="match status" value="1"/>
</dbReference>
<name>I6NIL7_IRIIR</name>
<dbReference type="Gene3D" id="1.20.120.220">
    <property type="entry name" value="ATP synthase, F0 complex, subunit A"/>
    <property type="match status" value="1"/>
</dbReference>
<keyword evidence="6" id="KW-0375">Hydrogen ion transport</keyword>
<dbReference type="CDD" id="cd00310">
    <property type="entry name" value="ATP-synt_Fo_a_6"/>
    <property type="match status" value="1"/>
</dbReference>
<dbReference type="PANTHER" id="PTHR11410:SF0">
    <property type="entry name" value="ATP SYNTHASE SUBUNIT A"/>
    <property type="match status" value="1"/>
</dbReference>
<evidence type="ECO:0000256" key="11">
    <source>
        <dbReference type="RuleBase" id="RU004450"/>
    </source>
</evidence>
<protein>
    <recommendedName>
        <fullName evidence="11">ATP synthase subunit a</fullName>
    </recommendedName>
</protein>
<dbReference type="GeneID" id="13435677"/>
<evidence type="ECO:0000256" key="10">
    <source>
        <dbReference type="ARBA" id="ARBA00023310"/>
    </source>
</evidence>
<evidence type="ECO:0000256" key="8">
    <source>
        <dbReference type="ARBA" id="ARBA00023065"/>
    </source>
</evidence>
<dbReference type="NCBIfam" id="TIGR01131">
    <property type="entry name" value="ATP_synt_6_or_A"/>
    <property type="match status" value="1"/>
</dbReference>
<evidence type="ECO:0000256" key="6">
    <source>
        <dbReference type="ARBA" id="ARBA00022781"/>
    </source>
</evidence>
<dbReference type="GO" id="GO:0045259">
    <property type="term" value="C:proton-transporting ATP synthase complex"/>
    <property type="evidence" value="ECO:0007669"/>
    <property type="project" value="UniProtKB-KW"/>
</dbReference>
<feature type="transmembrane region" description="Helical" evidence="12">
    <location>
        <begin position="35"/>
        <end position="55"/>
    </location>
</feature>
<dbReference type="SUPFAM" id="SSF81336">
    <property type="entry name" value="F1F0 ATP synthase subunit A"/>
    <property type="match status" value="1"/>
</dbReference>
<dbReference type="AlphaFoldDB" id="I6NIL7"/>
<geneLocation type="mitochondrion" evidence="13"/>
<dbReference type="RefSeq" id="YP_006576382.1">
    <property type="nucleotide sequence ID" value="NC_018371.1"/>
</dbReference>
<reference evidence="13" key="1">
    <citation type="submission" date="2011-07" db="EMBL/GenBank/DDBJ databases">
        <title>The complete mitochondrial genomes of six heterodont bivalves (Tellinoidea and Solenoidea): extensive gene rearrangements and phylogenetic implications.</title>
        <authorList>
            <person name="Yuan Y."/>
            <person name="Li Q."/>
        </authorList>
    </citation>
    <scope>NUCLEOTIDE SEQUENCE</scope>
</reference>
<keyword evidence="7 12" id="KW-1133">Transmembrane helix</keyword>
<dbReference type="EMBL" id="JN398362">
    <property type="protein sequence ID" value="AEV94276.1"/>
    <property type="molecule type" value="Genomic_DNA"/>
</dbReference>
<keyword evidence="8" id="KW-0406">Ion transport</keyword>
<proteinExistence type="inferred from homology"/>
<organism evidence="13">
    <name type="scientific">Iridona iridescens</name>
    <name type="common">Mussel</name>
    <name type="synonym">Moerella iridescens</name>
    <dbReference type="NCBI Taxonomy" id="465791"/>
    <lineage>
        <taxon>Eukaryota</taxon>
        <taxon>Metazoa</taxon>
        <taxon>Spiralia</taxon>
        <taxon>Lophotrochozoa</taxon>
        <taxon>Mollusca</taxon>
        <taxon>Bivalvia</taxon>
        <taxon>Autobranchia</taxon>
        <taxon>Heteroconchia</taxon>
        <taxon>Euheterodonta</taxon>
        <taxon>Imparidentia</taxon>
        <taxon>Neoheterodontei</taxon>
        <taxon>Cardiida</taxon>
        <taxon>Tellinoidea</taxon>
        <taxon>Tellinidae</taxon>
        <taxon>Iridona</taxon>
    </lineage>
</organism>
<evidence type="ECO:0000256" key="4">
    <source>
        <dbReference type="ARBA" id="ARBA00022547"/>
    </source>
</evidence>
<comment type="similarity">
    <text evidence="2">Belongs to the ATPase A chain family.</text>
</comment>
<feature type="transmembrane region" description="Helical" evidence="12">
    <location>
        <begin position="88"/>
        <end position="115"/>
    </location>
</feature>
<evidence type="ECO:0000256" key="7">
    <source>
        <dbReference type="ARBA" id="ARBA00022989"/>
    </source>
</evidence>
<dbReference type="PANTHER" id="PTHR11410">
    <property type="entry name" value="ATP SYNTHASE SUBUNIT A"/>
    <property type="match status" value="1"/>
</dbReference>
<evidence type="ECO:0000256" key="2">
    <source>
        <dbReference type="ARBA" id="ARBA00006810"/>
    </source>
</evidence>
<keyword evidence="9 12" id="KW-0472">Membrane</keyword>
<keyword evidence="10" id="KW-0066">ATP synthesis</keyword>
<feature type="transmembrane region" description="Helical" evidence="12">
    <location>
        <begin position="12"/>
        <end position="29"/>
    </location>
</feature>
<dbReference type="PRINTS" id="PR00123">
    <property type="entry name" value="ATPASEA"/>
</dbReference>
<accession>I6NIL7</accession>
<evidence type="ECO:0000256" key="5">
    <source>
        <dbReference type="ARBA" id="ARBA00022692"/>
    </source>
</evidence>
<dbReference type="InterPro" id="IPR035908">
    <property type="entry name" value="F0_ATP_A_sf"/>
</dbReference>
<keyword evidence="5 12" id="KW-0812">Transmembrane</keyword>
<dbReference type="GO" id="GO:0005743">
    <property type="term" value="C:mitochondrial inner membrane"/>
    <property type="evidence" value="ECO:0007669"/>
    <property type="project" value="UniProtKB-SubCell"/>
</dbReference>
<keyword evidence="13" id="KW-0496">Mitochondrion</keyword>
<keyword evidence="3" id="KW-0813">Transport</keyword>
<dbReference type="InterPro" id="IPR000568">
    <property type="entry name" value="ATP_synth_F0_asu"/>
</dbReference>
<dbReference type="GO" id="GO:0046933">
    <property type="term" value="F:proton-transporting ATP synthase activity, rotational mechanism"/>
    <property type="evidence" value="ECO:0007669"/>
    <property type="project" value="TreeGrafter"/>
</dbReference>
<evidence type="ECO:0000256" key="9">
    <source>
        <dbReference type="ARBA" id="ARBA00023136"/>
    </source>
</evidence>
<evidence type="ECO:0000313" key="13">
    <source>
        <dbReference type="EMBL" id="AEV94276.1"/>
    </source>
</evidence>
<dbReference type="CTD" id="4508"/>
<evidence type="ECO:0000256" key="12">
    <source>
        <dbReference type="SAM" id="Phobius"/>
    </source>
</evidence>
<evidence type="ECO:0000256" key="3">
    <source>
        <dbReference type="ARBA" id="ARBA00022448"/>
    </source>
</evidence>
<feature type="transmembrane region" description="Helical" evidence="12">
    <location>
        <begin position="121"/>
        <end position="142"/>
    </location>
</feature>